<dbReference type="InterPro" id="IPR037219">
    <property type="entry name" value="Peptidase_M41-like"/>
</dbReference>
<evidence type="ECO:0000256" key="16">
    <source>
        <dbReference type="SAM" id="MobiDB-lite"/>
    </source>
</evidence>
<dbReference type="Pfam" id="PF00004">
    <property type="entry name" value="AAA"/>
    <property type="match status" value="1"/>
</dbReference>
<evidence type="ECO:0000313" key="19">
    <source>
        <dbReference type="Proteomes" id="UP001165293"/>
    </source>
</evidence>
<dbReference type="Proteomes" id="UP001165293">
    <property type="component" value="Unassembled WGS sequence"/>
</dbReference>
<keyword evidence="5 14" id="KW-0812">Transmembrane</keyword>
<dbReference type="InterPro" id="IPR003959">
    <property type="entry name" value="ATPase_AAA_core"/>
</dbReference>
<evidence type="ECO:0000313" key="18">
    <source>
        <dbReference type="EMBL" id="MCC8362177.1"/>
    </source>
</evidence>
<keyword evidence="10 14" id="KW-0067">ATP-binding</keyword>
<feature type="binding site" evidence="14">
    <location>
        <position position="423"/>
    </location>
    <ligand>
        <name>Zn(2+)</name>
        <dbReference type="ChEBI" id="CHEBI:29105"/>
        <note>catalytic</note>
    </ligand>
</feature>
<dbReference type="EMBL" id="JAJGAK010000001">
    <property type="protein sequence ID" value="MCC8362177.1"/>
    <property type="molecule type" value="Genomic_DNA"/>
</dbReference>
<comment type="caution">
    <text evidence="18">The sequence shown here is derived from an EMBL/GenBank/DDBJ whole genome shotgun (WGS) entry which is preliminary data.</text>
</comment>
<comment type="similarity">
    <text evidence="15">Belongs to the AAA ATPase family.</text>
</comment>
<name>A0ABS8JF49_9GAMM</name>
<keyword evidence="19" id="KW-1185">Reference proteome</keyword>
<feature type="binding site" evidence="14">
    <location>
        <position position="497"/>
    </location>
    <ligand>
        <name>Zn(2+)</name>
        <dbReference type="ChEBI" id="CHEBI:29105"/>
        <note>catalytic</note>
    </ligand>
</feature>
<gene>
    <name evidence="14 18" type="primary">ftsH</name>
    <name evidence="18" type="ORF">LK996_03700</name>
</gene>
<dbReference type="InterPro" id="IPR003960">
    <property type="entry name" value="ATPase_AAA_CS"/>
</dbReference>
<dbReference type="HAMAP" id="MF_01458">
    <property type="entry name" value="FtsH"/>
    <property type="match status" value="1"/>
</dbReference>
<keyword evidence="11 14" id="KW-1133">Transmembrane helix</keyword>
<evidence type="ECO:0000256" key="2">
    <source>
        <dbReference type="ARBA" id="ARBA00010044"/>
    </source>
</evidence>
<feature type="domain" description="AAA+ ATPase" evidence="17">
    <location>
        <begin position="189"/>
        <end position="328"/>
    </location>
</feature>
<sequence>MNDLAKNLMLWVVVAVVLMVVFQSFSPKMGGGQEVVYSSFQDDVVNDRIKKVDFAEDEKTITFEKKDGGKGTTVAPRRDEGLVDDLIRHKVEIKQAPPSSGVSLLAILINIGPLLLFIGIWIYFMRQMQQGGGKGAMSFGRSRAKLLNEDQTKVTFADVAGCDEAKDEVAELVEFLRDPGKFQKLGGKIPRGVLMVGPPGTGKTLLAKAIAGEAKVPFFSISGSDFVEMFVGVGASRVRDMFEQAKKHAPCIIFIDEIDAVGRHRGAGLGGGHDEREQTLNQLLVEMDGFEGGEGVIVIAATNRPDVLDPALLRPGRFDRQVVVGLPDVKGREQILRVHMRRVPLADDVEAMTIARGTPGFSGADLANLVNEAALFAARENAKDVRMEHFDRARDKILMGTERRSMAMSEQEKTLTAYHEAGHAIVGRLVPEHDPVYKVTIIPRGRALGVTMYLPEGDKYSYNRTAIESMLCSLYGGRVAEELIFGNDKVTTGASNDIERATKMARNMATKWGLSDELGPIAYGEEEDEVFLGRSVTQHKNVSDDTARKIDEVVHGILDKAYNRTKAILTENLDKLHVMAKTLLEYETIDVPQIDAIMEGRDPPPPAGWTKTAKGEARPLPPIGGPAAQT</sequence>
<evidence type="ECO:0000256" key="7">
    <source>
        <dbReference type="ARBA" id="ARBA00022741"/>
    </source>
</evidence>
<feature type="transmembrane region" description="Helical" evidence="14">
    <location>
        <begin position="7"/>
        <end position="25"/>
    </location>
</feature>
<protein>
    <recommendedName>
        <fullName evidence="14">ATP-dependent zinc metalloprotease FtsH</fullName>
        <ecNumber evidence="14">3.4.24.-</ecNumber>
    </recommendedName>
</protein>
<keyword evidence="7 14" id="KW-0547">Nucleotide-binding</keyword>
<dbReference type="RefSeq" id="WP_230525801.1">
    <property type="nucleotide sequence ID" value="NZ_JAJGAK010000001.1"/>
</dbReference>
<comment type="function">
    <text evidence="14">Acts as a processive, ATP-dependent zinc metallopeptidase for both cytoplasmic and membrane proteins. Plays a role in the quality control of integral membrane proteins.</text>
</comment>
<dbReference type="Pfam" id="PF01434">
    <property type="entry name" value="Peptidase_M41"/>
    <property type="match status" value="1"/>
</dbReference>
<dbReference type="Gene3D" id="1.20.58.760">
    <property type="entry name" value="Peptidase M41"/>
    <property type="match status" value="1"/>
</dbReference>
<dbReference type="Pfam" id="PF17862">
    <property type="entry name" value="AAA_lid_3"/>
    <property type="match status" value="1"/>
</dbReference>
<comment type="cofactor">
    <cofactor evidence="14">
        <name>Zn(2+)</name>
        <dbReference type="ChEBI" id="CHEBI:29105"/>
    </cofactor>
    <text evidence="14">Binds 1 zinc ion per subunit.</text>
</comment>
<evidence type="ECO:0000256" key="1">
    <source>
        <dbReference type="ARBA" id="ARBA00004370"/>
    </source>
</evidence>
<keyword evidence="6 14" id="KW-0479">Metal-binding</keyword>
<feature type="transmembrane region" description="Helical" evidence="14">
    <location>
        <begin position="104"/>
        <end position="124"/>
    </location>
</feature>
<dbReference type="InterPro" id="IPR005936">
    <property type="entry name" value="FtsH"/>
</dbReference>
<evidence type="ECO:0000256" key="13">
    <source>
        <dbReference type="ARBA" id="ARBA00023136"/>
    </source>
</evidence>
<dbReference type="PROSITE" id="PS00674">
    <property type="entry name" value="AAA"/>
    <property type="match status" value="1"/>
</dbReference>
<reference evidence="18" key="1">
    <citation type="submission" date="2021-10" db="EMBL/GenBank/DDBJ databases">
        <authorList>
            <person name="Lyu M."/>
            <person name="Wang X."/>
            <person name="Meng X."/>
            <person name="Xu K."/>
        </authorList>
    </citation>
    <scope>NUCLEOTIDE SEQUENCE</scope>
    <source>
        <strain evidence="18">A6</strain>
    </source>
</reference>
<comment type="subunit">
    <text evidence="14">Homohexamer.</text>
</comment>
<feature type="region of interest" description="Disordered" evidence="16">
    <location>
        <begin position="599"/>
        <end position="630"/>
    </location>
</feature>
<dbReference type="Gene3D" id="3.40.50.300">
    <property type="entry name" value="P-loop containing nucleotide triphosphate hydrolases"/>
    <property type="match status" value="1"/>
</dbReference>
<dbReference type="SUPFAM" id="SSF140990">
    <property type="entry name" value="FtsH protease domain-like"/>
    <property type="match status" value="1"/>
</dbReference>
<evidence type="ECO:0000256" key="14">
    <source>
        <dbReference type="HAMAP-Rule" id="MF_01458"/>
    </source>
</evidence>
<feature type="binding site" evidence="14">
    <location>
        <begin position="197"/>
        <end position="204"/>
    </location>
    <ligand>
        <name>ATP</name>
        <dbReference type="ChEBI" id="CHEBI:30616"/>
    </ligand>
</feature>
<dbReference type="GO" id="GO:0008237">
    <property type="term" value="F:metallopeptidase activity"/>
    <property type="evidence" value="ECO:0007669"/>
    <property type="project" value="UniProtKB-KW"/>
</dbReference>
<dbReference type="SUPFAM" id="SSF52540">
    <property type="entry name" value="P-loop containing nucleoside triphosphate hydrolases"/>
    <property type="match status" value="1"/>
</dbReference>
<keyword evidence="3 14" id="KW-1003">Cell membrane</keyword>
<feature type="active site" evidence="14">
    <location>
        <position position="420"/>
    </location>
</feature>
<evidence type="ECO:0000256" key="3">
    <source>
        <dbReference type="ARBA" id="ARBA00022475"/>
    </source>
</evidence>
<keyword evidence="4 14" id="KW-0645">Protease</keyword>
<proteinExistence type="inferred from homology"/>
<dbReference type="InterPro" id="IPR011546">
    <property type="entry name" value="Pept_M41_FtsH_extracell"/>
</dbReference>
<evidence type="ECO:0000256" key="15">
    <source>
        <dbReference type="RuleBase" id="RU003651"/>
    </source>
</evidence>
<evidence type="ECO:0000256" key="8">
    <source>
        <dbReference type="ARBA" id="ARBA00022801"/>
    </source>
</evidence>
<dbReference type="Gene3D" id="3.30.720.210">
    <property type="match status" value="1"/>
</dbReference>
<dbReference type="NCBIfam" id="NF008004">
    <property type="entry name" value="PRK10733.1"/>
    <property type="match status" value="1"/>
</dbReference>
<dbReference type="InterPro" id="IPR027417">
    <property type="entry name" value="P-loop_NTPase"/>
</dbReference>
<accession>A0ABS8JF49</accession>
<dbReference type="SMART" id="SM00382">
    <property type="entry name" value="AAA"/>
    <property type="match status" value="1"/>
</dbReference>
<dbReference type="CDD" id="cd19501">
    <property type="entry name" value="RecA-like_FtsH"/>
    <property type="match status" value="1"/>
</dbReference>
<evidence type="ECO:0000256" key="5">
    <source>
        <dbReference type="ARBA" id="ARBA00022692"/>
    </source>
</evidence>
<comment type="similarity">
    <text evidence="14">In the central section; belongs to the AAA ATPase family.</text>
</comment>
<evidence type="ECO:0000256" key="4">
    <source>
        <dbReference type="ARBA" id="ARBA00022670"/>
    </source>
</evidence>
<dbReference type="InterPro" id="IPR003593">
    <property type="entry name" value="AAA+_ATPase"/>
</dbReference>
<keyword evidence="12 14" id="KW-0482">Metalloprotease</keyword>
<evidence type="ECO:0000256" key="10">
    <source>
        <dbReference type="ARBA" id="ARBA00022840"/>
    </source>
</evidence>
<dbReference type="InterPro" id="IPR041569">
    <property type="entry name" value="AAA_lid_3"/>
</dbReference>
<keyword evidence="13 14" id="KW-0472">Membrane</keyword>
<evidence type="ECO:0000259" key="17">
    <source>
        <dbReference type="SMART" id="SM00382"/>
    </source>
</evidence>
<dbReference type="NCBIfam" id="TIGR01241">
    <property type="entry name" value="FtsH_fam"/>
    <property type="match status" value="1"/>
</dbReference>
<dbReference type="Pfam" id="PF06480">
    <property type="entry name" value="FtsH_ext"/>
    <property type="match status" value="1"/>
</dbReference>
<dbReference type="EC" id="3.4.24.-" evidence="14"/>
<comment type="similarity">
    <text evidence="2 14">In the C-terminal section; belongs to the peptidase M41 family.</text>
</comment>
<comment type="subcellular location">
    <subcellularLocation>
        <location evidence="14">Cell membrane</location>
        <topology evidence="14">Multi-pass membrane protein</topology>
        <orientation evidence="14">Cytoplasmic side</orientation>
    </subcellularLocation>
    <subcellularLocation>
        <location evidence="1">Membrane</location>
    </subcellularLocation>
</comment>
<evidence type="ECO:0000256" key="12">
    <source>
        <dbReference type="ARBA" id="ARBA00023049"/>
    </source>
</evidence>
<organism evidence="18 19">
    <name type="scientific">Noviluteimonas lactosilytica</name>
    <dbReference type="NCBI Taxonomy" id="2888523"/>
    <lineage>
        <taxon>Bacteria</taxon>
        <taxon>Pseudomonadati</taxon>
        <taxon>Pseudomonadota</taxon>
        <taxon>Gammaproteobacteria</taxon>
        <taxon>Lysobacterales</taxon>
        <taxon>Lysobacteraceae</taxon>
        <taxon>Noviluteimonas</taxon>
    </lineage>
</organism>
<keyword evidence="9 14" id="KW-0862">Zinc</keyword>
<evidence type="ECO:0000256" key="9">
    <source>
        <dbReference type="ARBA" id="ARBA00022833"/>
    </source>
</evidence>
<dbReference type="InterPro" id="IPR000642">
    <property type="entry name" value="Peptidase_M41"/>
</dbReference>
<evidence type="ECO:0000256" key="11">
    <source>
        <dbReference type="ARBA" id="ARBA00022989"/>
    </source>
</evidence>
<keyword evidence="8 14" id="KW-0378">Hydrolase</keyword>
<dbReference type="Gene3D" id="1.10.8.60">
    <property type="match status" value="1"/>
</dbReference>
<dbReference type="PANTHER" id="PTHR23076:SF97">
    <property type="entry name" value="ATP-DEPENDENT ZINC METALLOPROTEASE YME1L1"/>
    <property type="match status" value="1"/>
</dbReference>
<feature type="binding site" evidence="14">
    <location>
        <position position="419"/>
    </location>
    <ligand>
        <name>Zn(2+)</name>
        <dbReference type="ChEBI" id="CHEBI:29105"/>
        <note>catalytic</note>
    </ligand>
</feature>
<evidence type="ECO:0000256" key="6">
    <source>
        <dbReference type="ARBA" id="ARBA00022723"/>
    </source>
</evidence>
<dbReference type="PANTHER" id="PTHR23076">
    <property type="entry name" value="METALLOPROTEASE M41 FTSH"/>
    <property type="match status" value="1"/>
</dbReference>